<feature type="binding site" evidence="12">
    <location>
        <position position="533"/>
    </location>
    <ligand>
        <name>Zn(2+)</name>
        <dbReference type="ChEBI" id="CHEBI:29105"/>
        <label>2</label>
    </ligand>
</feature>
<keyword evidence="3 12" id="KW-0479">Metal-binding</keyword>
<dbReference type="EMBL" id="JACRSN010000003">
    <property type="protein sequence ID" value="MBC8533004.1"/>
    <property type="molecule type" value="Genomic_DNA"/>
</dbReference>
<dbReference type="CDD" id="cd18804">
    <property type="entry name" value="SF2_C_priA"/>
    <property type="match status" value="1"/>
</dbReference>
<dbReference type="PROSITE" id="PS51192">
    <property type="entry name" value="HELICASE_ATP_BIND_1"/>
    <property type="match status" value="1"/>
</dbReference>
<comment type="caution">
    <text evidence="15">The sequence shown here is derived from an EMBL/GenBank/DDBJ whole genome shotgun (WGS) entry which is preliminary data.</text>
</comment>
<feature type="binding site" evidence="12">
    <location>
        <position position="524"/>
    </location>
    <ligand>
        <name>Zn(2+)</name>
        <dbReference type="ChEBI" id="CHEBI:29105"/>
        <label>1</label>
    </ligand>
</feature>
<dbReference type="FunFam" id="3.40.50.300:FF:000489">
    <property type="entry name" value="Primosome assembly protein PriA"/>
    <property type="match status" value="1"/>
</dbReference>
<dbReference type="NCBIfam" id="TIGR00595">
    <property type="entry name" value="priA"/>
    <property type="match status" value="1"/>
</dbReference>
<feature type="binding site" evidence="12">
    <location>
        <position position="530"/>
    </location>
    <ligand>
        <name>Zn(2+)</name>
        <dbReference type="ChEBI" id="CHEBI:29105"/>
        <label>2</label>
    </ligand>
</feature>
<proteinExistence type="inferred from homology"/>
<dbReference type="GO" id="GO:0006269">
    <property type="term" value="P:DNA replication, synthesis of primer"/>
    <property type="evidence" value="ECO:0007669"/>
    <property type="project" value="UniProtKB-KW"/>
</dbReference>
<evidence type="ECO:0000259" key="13">
    <source>
        <dbReference type="PROSITE" id="PS51192"/>
    </source>
</evidence>
<dbReference type="GO" id="GO:0006310">
    <property type="term" value="P:DNA recombination"/>
    <property type="evidence" value="ECO:0007669"/>
    <property type="project" value="InterPro"/>
</dbReference>
<evidence type="ECO:0000256" key="6">
    <source>
        <dbReference type="ARBA" id="ARBA00022806"/>
    </source>
</evidence>
<comment type="function">
    <text evidence="12">Initiates the restart of stalled replication forks, which reloads the replicative helicase on sites other than the origin of replication. Recognizes and binds to abandoned replication forks and remodels them to uncover a helicase loading site. Promotes assembly of the primosome at these replication forks.</text>
</comment>
<dbReference type="Gene3D" id="3.40.1440.60">
    <property type="entry name" value="PriA, 3(prime) DNA-binding domain"/>
    <property type="match status" value="1"/>
</dbReference>
<keyword evidence="2 12" id="KW-0235">DNA replication</keyword>
<evidence type="ECO:0000256" key="11">
    <source>
        <dbReference type="ARBA" id="ARBA00048988"/>
    </source>
</evidence>
<dbReference type="GO" id="GO:0008270">
    <property type="term" value="F:zinc ion binding"/>
    <property type="evidence" value="ECO:0007669"/>
    <property type="project" value="UniProtKB-UniRule"/>
</dbReference>
<evidence type="ECO:0000256" key="10">
    <source>
        <dbReference type="ARBA" id="ARBA00023235"/>
    </source>
</evidence>
<dbReference type="AlphaFoldDB" id="A0A926D7Y5"/>
<feature type="domain" description="Helicase C-terminal" evidence="14">
    <location>
        <begin position="556"/>
        <end position="715"/>
    </location>
</feature>
<dbReference type="HAMAP" id="MF_00983">
    <property type="entry name" value="PriA"/>
    <property type="match status" value="1"/>
</dbReference>
<dbReference type="Pfam" id="PF00270">
    <property type="entry name" value="DEAD"/>
    <property type="match status" value="1"/>
</dbReference>
<dbReference type="PROSITE" id="PS51194">
    <property type="entry name" value="HELICASE_CTER"/>
    <property type="match status" value="1"/>
</dbReference>
<evidence type="ECO:0000256" key="7">
    <source>
        <dbReference type="ARBA" id="ARBA00022833"/>
    </source>
</evidence>
<dbReference type="InterPro" id="IPR001650">
    <property type="entry name" value="Helicase_C-like"/>
</dbReference>
<dbReference type="GO" id="GO:0005524">
    <property type="term" value="F:ATP binding"/>
    <property type="evidence" value="ECO:0007669"/>
    <property type="project" value="UniProtKB-UniRule"/>
</dbReference>
<dbReference type="GO" id="GO:0043138">
    <property type="term" value="F:3'-5' DNA helicase activity"/>
    <property type="evidence" value="ECO:0007669"/>
    <property type="project" value="UniProtKB-EC"/>
</dbReference>
<accession>A0A926D7Y5</accession>
<dbReference type="Pfam" id="PF18319">
    <property type="entry name" value="Zn_ribbon_PriA"/>
    <property type="match status" value="1"/>
</dbReference>
<keyword evidence="9 12" id="KW-0238">DNA-binding</keyword>
<feature type="binding site" evidence="12">
    <location>
        <position position="561"/>
    </location>
    <ligand>
        <name>Zn(2+)</name>
        <dbReference type="ChEBI" id="CHEBI:29105"/>
        <label>1</label>
    </ligand>
</feature>
<dbReference type="Proteomes" id="UP000651482">
    <property type="component" value="Unassembled WGS sequence"/>
</dbReference>
<gene>
    <name evidence="12 15" type="primary">priA</name>
    <name evidence="15" type="ORF">IAG03_03100</name>
</gene>
<dbReference type="GO" id="GO:0016787">
    <property type="term" value="F:hydrolase activity"/>
    <property type="evidence" value="ECO:0007669"/>
    <property type="project" value="UniProtKB-KW"/>
</dbReference>
<keyword evidence="5 12" id="KW-0378">Hydrolase</keyword>
<keyword evidence="4 12" id="KW-0547">Nucleotide-binding</keyword>
<keyword evidence="8 12" id="KW-0067">ATP-binding</keyword>
<dbReference type="InterPro" id="IPR041236">
    <property type="entry name" value="PriA_C"/>
</dbReference>
<dbReference type="InterPro" id="IPR014001">
    <property type="entry name" value="Helicase_ATP-bd"/>
</dbReference>
<evidence type="ECO:0000256" key="8">
    <source>
        <dbReference type="ARBA" id="ARBA00022840"/>
    </source>
</evidence>
<organism evidence="15 16">
    <name type="scientific">Yeguia hominis</name>
    <dbReference type="NCBI Taxonomy" id="2763662"/>
    <lineage>
        <taxon>Bacteria</taxon>
        <taxon>Bacillati</taxon>
        <taxon>Bacillota</taxon>
        <taxon>Clostridia</taxon>
        <taxon>Eubacteriales</taxon>
        <taxon>Yeguiaceae</taxon>
        <taxon>Yeguia</taxon>
    </lineage>
</organism>
<evidence type="ECO:0000256" key="3">
    <source>
        <dbReference type="ARBA" id="ARBA00022723"/>
    </source>
</evidence>
<keyword evidence="1 12" id="KW-0639">Primosome</keyword>
<evidence type="ECO:0000259" key="14">
    <source>
        <dbReference type="PROSITE" id="PS51194"/>
    </source>
</evidence>
<keyword evidence="16" id="KW-1185">Reference proteome</keyword>
<evidence type="ECO:0000256" key="12">
    <source>
        <dbReference type="HAMAP-Rule" id="MF_00983"/>
    </source>
</evidence>
<keyword evidence="6 12" id="KW-0347">Helicase</keyword>
<dbReference type="InterPro" id="IPR040498">
    <property type="entry name" value="PriA_CRR"/>
</dbReference>
<dbReference type="SMART" id="SM00490">
    <property type="entry name" value="HELICc"/>
    <property type="match status" value="1"/>
</dbReference>
<evidence type="ECO:0000256" key="4">
    <source>
        <dbReference type="ARBA" id="ARBA00022741"/>
    </source>
</evidence>
<evidence type="ECO:0000256" key="9">
    <source>
        <dbReference type="ARBA" id="ARBA00023125"/>
    </source>
</evidence>
<dbReference type="Gene3D" id="3.40.50.300">
    <property type="entry name" value="P-loop containing nucleotide triphosphate hydrolases"/>
    <property type="match status" value="2"/>
</dbReference>
<dbReference type="CDD" id="cd17929">
    <property type="entry name" value="DEXHc_priA"/>
    <property type="match status" value="1"/>
</dbReference>
<dbReference type="Pfam" id="PF17764">
    <property type="entry name" value="PriA_3primeBD"/>
    <property type="match status" value="1"/>
</dbReference>
<dbReference type="InterPro" id="IPR005259">
    <property type="entry name" value="PriA"/>
</dbReference>
<evidence type="ECO:0000313" key="15">
    <source>
        <dbReference type="EMBL" id="MBC8533004.1"/>
    </source>
</evidence>
<dbReference type="GO" id="GO:0006302">
    <property type="term" value="P:double-strand break repair"/>
    <property type="evidence" value="ECO:0007669"/>
    <property type="project" value="InterPro"/>
</dbReference>
<dbReference type="PANTHER" id="PTHR30580:SF0">
    <property type="entry name" value="PRIMOSOMAL PROTEIN N"/>
    <property type="match status" value="1"/>
</dbReference>
<dbReference type="FunFam" id="3.40.1440.60:FF:000001">
    <property type="entry name" value="Primosomal protein N"/>
    <property type="match status" value="1"/>
</dbReference>
<dbReference type="InterPro" id="IPR041222">
    <property type="entry name" value="PriA_3primeBD"/>
</dbReference>
<comment type="similarity">
    <text evidence="12">Belongs to the helicase family. PriA subfamily.</text>
</comment>
<dbReference type="InterPro" id="IPR042115">
    <property type="entry name" value="PriA_3primeBD_sf"/>
</dbReference>
<reference evidence="15" key="1">
    <citation type="submission" date="2020-08" db="EMBL/GenBank/DDBJ databases">
        <title>Genome public.</title>
        <authorList>
            <person name="Liu C."/>
            <person name="Sun Q."/>
        </authorList>
    </citation>
    <scope>NUCLEOTIDE SEQUENCE</scope>
    <source>
        <strain evidence="15">NSJ-40</strain>
    </source>
</reference>
<sequence>MSRSSPEPAVRIAAVAVEGALYHFDRAFSYRVPQPLWDAAKPGCRVTVPFGKGNRMRTGMLLSVEPAQVLPEAEMKEIVAVLDQAPLLSLELLRLAEWMRERYFCTLYDAVRVLLPAGFRVQVRREISAAKGMDVPATLPPAQKQILQTLARKRKPAPLTDVLAAACANFEDARALSEQGLVHITDGAARKVADAVNRMVRVRTDWEETPLPKKQECVYRFLCETGAVSQKELCYYTGVTPGVVVALAEKGAVECFDAETFRNPYADVEPDETPQEICLSPEQEGAFRQISGLLEKEEGGAALLYGVTGSGKTSVYLRLVDQVYAQGRGVIVMVPEISLTPQTVSLFHKRYGKGVAVFHSGLSLGERLDEWKRVKNGSAKIAVGTRSAVFAPFDDIGLIVMDEEQEYTYKSESAPRFHAREVARFRCAYHKAVLLLSSATPSIESRYAAERGLYTFARISSRYGGAVLPEVSVVDMNEERLGGNRSVFSEQLLSALRENTAQGRQSILLLNRRGYRTLAICRACREVVTCPHCSISLTYHAANGRLVCHYCGYSVPVTEVCPHCHEPKVDYLGAGTQRAEEELTSLLPDARVLRIDTDSAMTRASYETYMQAFSGGKYDILVGTQMVAKGLDFPNVTLVGVLSADQALYSDDFRSTERAFDLLTQVVGRSGRGNLRGEAIIQTFTPENPVIQMAARQDYETFYAGELQFRKAMLYPPFADFCVAGFSGTQEALVREAAFAFLESLREAADRQEPKLPIRVLAPSAALVSKVSNKYRYRLIVKCRNNRAFRTMMAELLRAFQRRREYAEVSVFLDINPDRVL</sequence>
<protein>
    <recommendedName>
        <fullName evidence="12">Replication restart protein PriA</fullName>
    </recommendedName>
    <alternativeName>
        <fullName evidence="12">ATP-dependent DNA helicase PriA</fullName>
        <ecNumber evidence="12">5.6.2.4</ecNumber>
    </alternativeName>
    <alternativeName>
        <fullName evidence="12">DNA 3'-5' helicase PriA</fullName>
    </alternativeName>
</protein>
<dbReference type="InterPro" id="IPR011545">
    <property type="entry name" value="DEAD/DEAH_box_helicase_dom"/>
</dbReference>
<dbReference type="Pfam" id="PF18074">
    <property type="entry name" value="PriA_C"/>
    <property type="match status" value="1"/>
</dbReference>
<feature type="binding site" evidence="12">
    <location>
        <position position="521"/>
    </location>
    <ligand>
        <name>Zn(2+)</name>
        <dbReference type="ChEBI" id="CHEBI:29105"/>
        <label>1</label>
    </ligand>
</feature>
<dbReference type="GO" id="GO:1990077">
    <property type="term" value="C:primosome complex"/>
    <property type="evidence" value="ECO:0007669"/>
    <property type="project" value="UniProtKB-UniRule"/>
</dbReference>
<dbReference type="PANTHER" id="PTHR30580">
    <property type="entry name" value="PRIMOSOMAL PROTEIN N"/>
    <property type="match status" value="1"/>
</dbReference>
<dbReference type="SUPFAM" id="SSF158997">
    <property type="entry name" value="Trm112p-like"/>
    <property type="match status" value="1"/>
</dbReference>
<keyword evidence="10 12" id="KW-0413">Isomerase</keyword>
<feature type="binding site" evidence="12">
    <location>
        <position position="564"/>
    </location>
    <ligand>
        <name>Zn(2+)</name>
        <dbReference type="ChEBI" id="CHEBI:29105"/>
        <label>1</label>
    </ligand>
</feature>
<feature type="binding site" evidence="12">
    <location>
        <position position="551"/>
    </location>
    <ligand>
        <name>Zn(2+)</name>
        <dbReference type="ChEBI" id="CHEBI:29105"/>
        <label>2</label>
    </ligand>
</feature>
<comment type="catalytic activity">
    <reaction evidence="12">
        <text>Couples ATP hydrolysis with the unwinding of duplex DNA by translocating in the 3'-5' direction.</text>
        <dbReference type="EC" id="5.6.2.4"/>
    </reaction>
</comment>
<evidence type="ECO:0000313" key="16">
    <source>
        <dbReference type="Proteomes" id="UP000651482"/>
    </source>
</evidence>
<comment type="subunit">
    <text evidence="12">Component of the replication restart primosome.</text>
</comment>
<dbReference type="SMART" id="SM00487">
    <property type="entry name" value="DEXDc"/>
    <property type="match status" value="1"/>
</dbReference>
<comment type="cofactor">
    <cofactor evidence="12">
        <name>Zn(2+)</name>
        <dbReference type="ChEBI" id="CHEBI:29105"/>
    </cofactor>
    <text evidence="12">Binds 2 zinc ions per subunit.</text>
</comment>
<dbReference type="InterPro" id="IPR027417">
    <property type="entry name" value="P-loop_NTPase"/>
</dbReference>
<dbReference type="EC" id="5.6.2.4" evidence="12"/>
<feature type="domain" description="Helicase ATP-binding" evidence="13">
    <location>
        <begin position="293"/>
        <end position="459"/>
    </location>
</feature>
<keyword evidence="7 12" id="KW-0862">Zinc</keyword>
<dbReference type="GO" id="GO:0006270">
    <property type="term" value="P:DNA replication initiation"/>
    <property type="evidence" value="ECO:0007669"/>
    <property type="project" value="TreeGrafter"/>
</dbReference>
<name>A0A926D7Y5_9FIRM</name>
<evidence type="ECO:0000256" key="5">
    <source>
        <dbReference type="ARBA" id="ARBA00022801"/>
    </source>
</evidence>
<comment type="catalytic activity">
    <reaction evidence="11 12">
        <text>ATP + H2O = ADP + phosphate + H(+)</text>
        <dbReference type="Rhea" id="RHEA:13065"/>
        <dbReference type="ChEBI" id="CHEBI:15377"/>
        <dbReference type="ChEBI" id="CHEBI:15378"/>
        <dbReference type="ChEBI" id="CHEBI:30616"/>
        <dbReference type="ChEBI" id="CHEBI:43474"/>
        <dbReference type="ChEBI" id="CHEBI:456216"/>
        <dbReference type="EC" id="5.6.2.4"/>
    </reaction>
</comment>
<evidence type="ECO:0000256" key="1">
    <source>
        <dbReference type="ARBA" id="ARBA00022515"/>
    </source>
</evidence>
<dbReference type="SUPFAM" id="SSF52540">
    <property type="entry name" value="P-loop containing nucleoside triphosphate hydrolases"/>
    <property type="match status" value="1"/>
</dbReference>
<evidence type="ECO:0000256" key="2">
    <source>
        <dbReference type="ARBA" id="ARBA00022705"/>
    </source>
</evidence>
<feature type="binding site" evidence="12">
    <location>
        <position position="548"/>
    </location>
    <ligand>
        <name>Zn(2+)</name>
        <dbReference type="ChEBI" id="CHEBI:29105"/>
        <label>2</label>
    </ligand>
</feature>
<dbReference type="Pfam" id="PF00271">
    <property type="entry name" value="Helicase_C"/>
    <property type="match status" value="1"/>
</dbReference>
<dbReference type="GO" id="GO:0003677">
    <property type="term" value="F:DNA binding"/>
    <property type="evidence" value="ECO:0007669"/>
    <property type="project" value="UniProtKB-UniRule"/>
</dbReference>